<reference evidence="8" key="1">
    <citation type="submission" date="2020-10" db="EMBL/GenBank/DDBJ databases">
        <authorList>
            <person name="Gilroy R."/>
        </authorList>
    </citation>
    <scope>NUCLEOTIDE SEQUENCE</scope>
    <source>
        <strain evidence="8">G3-4614</strain>
    </source>
</reference>
<dbReference type="PANTHER" id="PTHR42844">
    <property type="entry name" value="DIHYDRONEOPTERIN ALDOLASE 1-RELATED"/>
    <property type="match status" value="1"/>
</dbReference>
<evidence type="ECO:0000256" key="1">
    <source>
        <dbReference type="ARBA" id="ARBA00001353"/>
    </source>
</evidence>
<protein>
    <recommendedName>
        <fullName evidence="6">7,8-dihydroneopterin aldolase</fullName>
        <ecNumber evidence="6">4.1.2.25</ecNumber>
    </recommendedName>
</protein>
<evidence type="ECO:0000256" key="3">
    <source>
        <dbReference type="ARBA" id="ARBA00005708"/>
    </source>
</evidence>
<comment type="similarity">
    <text evidence="3 6">Belongs to the DHNA family.</text>
</comment>
<proteinExistence type="inferred from homology"/>
<evidence type="ECO:0000313" key="9">
    <source>
        <dbReference type="Proteomes" id="UP000823636"/>
    </source>
</evidence>
<dbReference type="InterPro" id="IPR006157">
    <property type="entry name" value="FolB_dom"/>
</dbReference>
<sequence>MKITSSCIELKRIRIYAYHGTIAQERTVGNDYDIRLKVFFDISKAMESDAIKDTVNYADLYDIVKCEMMLPSNLLEHVAGRIISSVRKNFPEITGGELEIVKVKPPVPGDITGAAVSVTF</sequence>
<dbReference type="GO" id="GO:0046654">
    <property type="term" value="P:tetrahydrofolate biosynthetic process"/>
    <property type="evidence" value="ECO:0007669"/>
    <property type="project" value="UniProtKB-UniRule"/>
</dbReference>
<dbReference type="NCBIfam" id="TIGR00525">
    <property type="entry name" value="folB"/>
    <property type="match status" value="1"/>
</dbReference>
<comment type="function">
    <text evidence="6">Catalyzes the conversion of 7,8-dihydroneopterin to 6-hydroxymethyl-7,8-dihydropterin.</text>
</comment>
<evidence type="ECO:0000256" key="2">
    <source>
        <dbReference type="ARBA" id="ARBA00005013"/>
    </source>
</evidence>
<gene>
    <name evidence="8" type="primary">folB</name>
    <name evidence="8" type="ORF">IAC54_02635</name>
</gene>
<dbReference type="InterPro" id="IPR043133">
    <property type="entry name" value="GTP-CH-I_C/QueF"/>
</dbReference>
<evidence type="ECO:0000259" key="7">
    <source>
        <dbReference type="SMART" id="SM00905"/>
    </source>
</evidence>
<dbReference type="EMBL" id="JADIMW010000026">
    <property type="protein sequence ID" value="MBO8437780.1"/>
    <property type="molecule type" value="Genomic_DNA"/>
</dbReference>
<comment type="catalytic activity">
    <reaction evidence="1 6">
        <text>7,8-dihydroneopterin = 6-hydroxymethyl-7,8-dihydropterin + glycolaldehyde</text>
        <dbReference type="Rhea" id="RHEA:10540"/>
        <dbReference type="ChEBI" id="CHEBI:17001"/>
        <dbReference type="ChEBI" id="CHEBI:17071"/>
        <dbReference type="ChEBI" id="CHEBI:44841"/>
        <dbReference type="EC" id="4.1.2.25"/>
    </reaction>
</comment>
<dbReference type="Gene3D" id="3.30.1130.10">
    <property type="match status" value="1"/>
</dbReference>
<keyword evidence="5 6" id="KW-0456">Lyase</keyword>
<evidence type="ECO:0000313" key="8">
    <source>
        <dbReference type="EMBL" id="MBO8437780.1"/>
    </source>
</evidence>
<comment type="caution">
    <text evidence="8">The sequence shown here is derived from an EMBL/GenBank/DDBJ whole genome shotgun (WGS) entry which is preliminary data.</text>
</comment>
<dbReference type="EC" id="4.1.2.25" evidence="6"/>
<evidence type="ECO:0000256" key="5">
    <source>
        <dbReference type="ARBA" id="ARBA00023239"/>
    </source>
</evidence>
<dbReference type="Proteomes" id="UP000823636">
    <property type="component" value="Unassembled WGS sequence"/>
</dbReference>
<dbReference type="SMART" id="SM00905">
    <property type="entry name" value="FolB"/>
    <property type="match status" value="1"/>
</dbReference>
<evidence type="ECO:0000256" key="4">
    <source>
        <dbReference type="ARBA" id="ARBA00022909"/>
    </source>
</evidence>
<dbReference type="InterPro" id="IPR006156">
    <property type="entry name" value="Dihydroneopterin_aldolase"/>
</dbReference>
<dbReference type="GO" id="GO:0005737">
    <property type="term" value="C:cytoplasm"/>
    <property type="evidence" value="ECO:0007669"/>
    <property type="project" value="TreeGrafter"/>
</dbReference>
<evidence type="ECO:0000256" key="6">
    <source>
        <dbReference type="RuleBase" id="RU362079"/>
    </source>
</evidence>
<dbReference type="AlphaFoldDB" id="A0A9D9H3I8"/>
<dbReference type="GO" id="GO:0046656">
    <property type="term" value="P:folic acid biosynthetic process"/>
    <property type="evidence" value="ECO:0007669"/>
    <property type="project" value="UniProtKB-UniRule"/>
</dbReference>
<dbReference type="GO" id="GO:0004150">
    <property type="term" value="F:dihydroneopterin aldolase activity"/>
    <property type="evidence" value="ECO:0007669"/>
    <property type="project" value="UniProtKB-UniRule"/>
</dbReference>
<feature type="domain" description="Dihydroneopterin aldolase/epimerase" evidence="7">
    <location>
        <begin position="8"/>
        <end position="120"/>
    </location>
</feature>
<keyword evidence="4 6" id="KW-0289">Folate biosynthesis</keyword>
<reference evidence="8" key="2">
    <citation type="journal article" date="2021" name="PeerJ">
        <title>Extensive microbial diversity within the chicken gut microbiome revealed by metagenomics and culture.</title>
        <authorList>
            <person name="Gilroy R."/>
            <person name="Ravi A."/>
            <person name="Getino M."/>
            <person name="Pursley I."/>
            <person name="Horton D.L."/>
            <person name="Alikhan N.F."/>
            <person name="Baker D."/>
            <person name="Gharbi K."/>
            <person name="Hall N."/>
            <person name="Watson M."/>
            <person name="Adriaenssens E.M."/>
            <person name="Foster-Nyarko E."/>
            <person name="Jarju S."/>
            <person name="Secka A."/>
            <person name="Antonio M."/>
            <person name="Oren A."/>
            <person name="Chaudhuri R.R."/>
            <person name="La Ragione R."/>
            <person name="Hildebrand F."/>
            <person name="Pallen M.J."/>
        </authorList>
    </citation>
    <scope>NUCLEOTIDE SEQUENCE</scope>
    <source>
        <strain evidence="8">G3-4614</strain>
    </source>
</reference>
<name>A0A9D9H3I8_9BACT</name>
<dbReference type="NCBIfam" id="TIGR00526">
    <property type="entry name" value="folB_dom"/>
    <property type="match status" value="1"/>
</dbReference>
<comment type="pathway">
    <text evidence="2 6">Cofactor biosynthesis; tetrahydrofolate biosynthesis; 2-amino-4-hydroxy-6-hydroxymethyl-7,8-dihydropteridine diphosphate from 7,8-dihydroneopterin triphosphate: step 3/4.</text>
</comment>
<organism evidence="8 9">
    <name type="scientific">Candidatus Caccoplasma merdipullorum</name>
    <dbReference type="NCBI Taxonomy" id="2840718"/>
    <lineage>
        <taxon>Bacteria</taxon>
        <taxon>Pseudomonadati</taxon>
        <taxon>Bacteroidota</taxon>
        <taxon>Bacteroidia</taxon>
        <taxon>Bacteroidales</taxon>
        <taxon>Bacteroidaceae</taxon>
        <taxon>Bacteroidaceae incertae sedis</taxon>
        <taxon>Candidatus Caccoplasma</taxon>
    </lineage>
</organism>
<dbReference type="SUPFAM" id="SSF55620">
    <property type="entry name" value="Tetrahydrobiopterin biosynthesis enzymes-like"/>
    <property type="match status" value="1"/>
</dbReference>
<dbReference type="Pfam" id="PF02152">
    <property type="entry name" value="FolB"/>
    <property type="match status" value="1"/>
</dbReference>
<accession>A0A9D9H3I8</accession>
<dbReference type="PANTHER" id="PTHR42844:SF1">
    <property type="entry name" value="DIHYDRONEOPTERIN ALDOLASE 1-RELATED"/>
    <property type="match status" value="1"/>
</dbReference>